<dbReference type="Proteomes" id="UP000187406">
    <property type="component" value="Unassembled WGS sequence"/>
</dbReference>
<organism evidence="3 4">
    <name type="scientific">Cephalotus follicularis</name>
    <name type="common">Albany pitcher plant</name>
    <dbReference type="NCBI Taxonomy" id="3775"/>
    <lineage>
        <taxon>Eukaryota</taxon>
        <taxon>Viridiplantae</taxon>
        <taxon>Streptophyta</taxon>
        <taxon>Embryophyta</taxon>
        <taxon>Tracheophyta</taxon>
        <taxon>Spermatophyta</taxon>
        <taxon>Magnoliopsida</taxon>
        <taxon>eudicotyledons</taxon>
        <taxon>Gunneridae</taxon>
        <taxon>Pentapetalae</taxon>
        <taxon>rosids</taxon>
        <taxon>fabids</taxon>
        <taxon>Oxalidales</taxon>
        <taxon>Cephalotaceae</taxon>
        <taxon>Cephalotus</taxon>
    </lineage>
</organism>
<feature type="transmembrane region" description="Helical" evidence="2">
    <location>
        <begin position="6"/>
        <end position="24"/>
    </location>
</feature>
<proteinExistence type="predicted"/>
<evidence type="ECO:0000256" key="1">
    <source>
        <dbReference type="SAM" id="MobiDB-lite"/>
    </source>
</evidence>
<dbReference type="OrthoDB" id="1938519at2759"/>
<evidence type="ECO:0000256" key="2">
    <source>
        <dbReference type="SAM" id="Phobius"/>
    </source>
</evidence>
<accession>A0A1Q3BR20</accession>
<dbReference type="STRING" id="3775.A0A1Q3BR20"/>
<dbReference type="PROSITE" id="PS51257">
    <property type="entry name" value="PROKAR_LIPOPROTEIN"/>
    <property type="match status" value="1"/>
</dbReference>
<keyword evidence="2" id="KW-0812">Transmembrane</keyword>
<name>A0A1Q3BR20_CEPFO</name>
<keyword evidence="4" id="KW-1185">Reference proteome</keyword>
<sequence>MKVSGYGFWILFFVSCTAFMFLSLSSSRTGPSIPDVIYNNHDGSMAMASTDRNLKEINGFDPGADEKELGDVSVDDYHPIDPVPSSKASIKTGPIEHGRPLIPYIPRPSPPGHSVNG</sequence>
<keyword evidence="2" id="KW-0472">Membrane</keyword>
<dbReference type="PANTHER" id="PTHR37249">
    <property type="entry name" value="OS03G0206201 PROTEIN"/>
    <property type="match status" value="1"/>
</dbReference>
<dbReference type="InParanoid" id="A0A1Q3BR20"/>
<comment type="caution">
    <text evidence="3">The sequence shown here is derived from an EMBL/GenBank/DDBJ whole genome shotgun (WGS) entry which is preliminary data.</text>
</comment>
<reference evidence="4" key="1">
    <citation type="submission" date="2016-04" db="EMBL/GenBank/DDBJ databases">
        <title>Cephalotus genome sequencing.</title>
        <authorList>
            <person name="Fukushima K."/>
            <person name="Hasebe M."/>
            <person name="Fang X."/>
        </authorList>
    </citation>
    <scope>NUCLEOTIDE SEQUENCE [LARGE SCALE GENOMIC DNA]</scope>
    <source>
        <strain evidence="4">cv. St1</strain>
    </source>
</reference>
<protein>
    <submittedName>
        <fullName evidence="3">Uncharacterized protein</fullName>
    </submittedName>
</protein>
<dbReference type="AlphaFoldDB" id="A0A1Q3BR20"/>
<keyword evidence="2" id="KW-1133">Transmembrane helix</keyword>
<feature type="region of interest" description="Disordered" evidence="1">
    <location>
        <begin position="72"/>
        <end position="117"/>
    </location>
</feature>
<evidence type="ECO:0000313" key="4">
    <source>
        <dbReference type="Proteomes" id="UP000187406"/>
    </source>
</evidence>
<dbReference type="EMBL" id="BDDD01000812">
    <property type="protein sequence ID" value="GAV70487.1"/>
    <property type="molecule type" value="Genomic_DNA"/>
</dbReference>
<dbReference type="PANTHER" id="PTHR37249:SF3">
    <property type="entry name" value="OS03G0206201 PROTEIN"/>
    <property type="match status" value="1"/>
</dbReference>
<evidence type="ECO:0000313" key="3">
    <source>
        <dbReference type="EMBL" id="GAV70487.1"/>
    </source>
</evidence>
<gene>
    <name evidence="3" type="ORF">CFOL_v3_13985</name>
</gene>